<evidence type="ECO:0000256" key="1">
    <source>
        <dbReference type="SAM" id="MobiDB-lite"/>
    </source>
</evidence>
<keyword evidence="2" id="KW-0732">Signal</keyword>
<keyword evidence="4" id="KW-1185">Reference proteome</keyword>
<organism evidence="3 4">
    <name type="scientific">Candidatus Thiothrix anitrata</name>
    <dbReference type="NCBI Taxonomy" id="2823902"/>
    <lineage>
        <taxon>Bacteria</taxon>
        <taxon>Pseudomonadati</taxon>
        <taxon>Pseudomonadota</taxon>
        <taxon>Gammaproteobacteria</taxon>
        <taxon>Thiotrichales</taxon>
        <taxon>Thiotrichaceae</taxon>
        <taxon>Thiothrix</taxon>
    </lineage>
</organism>
<protein>
    <submittedName>
        <fullName evidence="3">Uncharacterized protein</fullName>
    </submittedName>
</protein>
<dbReference type="RefSeq" id="WP_210229257.1">
    <property type="nucleotide sequence ID" value="NZ_CP072800.1"/>
</dbReference>
<evidence type="ECO:0000313" key="3">
    <source>
        <dbReference type="EMBL" id="QTR51126.1"/>
    </source>
</evidence>
<feature type="chain" id="PRO_5046130553" evidence="2">
    <location>
        <begin position="21"/>
        <end position="128"/>
    </location>
</feature>
<gene>
    <name evidence="3" type="ORF">J8380_06095</name>
</gene>
<feature type="compositionally biased region" description="Basic residues" evidence="1">
    <location>
        <begin position="80"/>
        <end position="90"/>
    </location>
</feature>
<feature type="region of interest" description="Disordered" evidence="1">
    <location>
        <begin position="72"/>
        <end position="92"/>
    </location>
</feature>
<reference evidence="3 4" key="1">
    <citation type="submission" date="2021-04" db="EMBL/GenBank/DDBJ databases">
        <title>Genomics, taxonomy and metabolism of representatives of sulfur bacteria of the genus Thiothrix: Thiothrix fructosivorans QT, Thiothrix unzii A1T and three new species, Thiothrix subterranea sp. nov., Thiothrix litoralis sp. nov. and 'Candidatus Thiothrix anitrata' sp. nov.</title>
        <authorList>
            <person name="Ravin N.V."/>
            <person name="Smolyakov D."/>
            <person name="Rudenko T.S."/>
            <person name="Mardanov A.V."/>
            <person name="Beletsky A.V."/>
            <person name="Markov N.D."/>
            <person name="Fomenkov A.I."/>
            <person name="Roberts R.J."/>
            <person name="Karnachuk O.V."/>
            <person name="Novikov A."/>
            <person name="Grabovich M.Y."/>
        </authorList>
    </citation>
    <scope>NUCLEOTIDE SEQUENCE [LARGE SCALE GENOMIC DNA]</scope>
    <source>
        <strain evidence="3 4">A52</strain>
    </source>
</reference>
<accession>A0ABX7X5I1</accession>
<sequence>MKKLIAGFALAFIASPAAQAWTGGGVETMRTMKANQTGPVVRIKGTQMPVHGCCGISCAPRHAMKRHQPVARCPQPAAHRSAKQQVRYHHAAPVQRPAPVYQRTQSVVSEKTYSQRVYRKPAHICPTR</sequence>
<feature type="signal peptide" evidence="2">
    <location>
        <begin position="1"/>
        <end position="20"/>
    </location>
</feature>
<name>A0ABX7X5I1_9GAMM</name>
<dbReference type="Proteomes" id="UP000672027">
    <property type="component" value="Chromosome"/>
</dbReference>
<proteinExistence type="predicted"/>
<evidence type="ECO:0000256" key="2">
    <source>
        <dbReference type="SAM" id="SignalP"/>
    </source>
</evidence>
<evidence type="ECO:0000313" key="4">
    <source>
        <dbReference type="Proteomes" id="UP000672027"/>
    </source>
</evidence>
<dbReference type="EMBL" id="CP072800">
    <property type="protein sequence ID" value="QTR51126.1"/>
    <property type="molecule type" value="Genomic_DNA"/>
</dbReference>